<dbReference type="InterPro" id="IPR032466">
    <property type="entry name" value="Metal_Hydrolase"/>
</dbReference>
<accession>D4YPE1</accession>
<evidence type="ECO:0000259" key="1">
    <source>
        <dbReference type="Pfam" id="PF04909"/>
    </source>
</evidence>
<evidence type="ECO:0000313" key="3">
    <source>
        <dbReference type="Proteomes" id="UP000005714"/>
    </source>
</evidence>
<protein>
    <submittedName>
        <fullName evidence="2">Amidohydrolase family protein</fullName>
    </submittedName>
</protein>
<gene>
    <name evidence="2" type="ORF">HMPREF0183_1801</name>
</gene>
<dbReference type="Proteomes" id="UP000005714">
    <property type="component" value="Unassembled WGS sequence"/>
</dbReference>
<dbReference type="AlphaFoldDB" id="D4YPE1"/>
<dbReference type="PANTHER" id="PTHR35563:SF2">
    <property type="entry name" value="BARREL METAL-DEPENDENT HYDROLASE, PUTATIVE (AFU_ORTHOLOGUE AFUA_1G16240)-RELATED"/>
    <property type="match status" value="1"/>
</dbReference>
<reference evidence="2 3" key="1">
    <citation type="submission" date="2010-04" db="EMBL/GenBank/DDBJ databases">
        <authorList>
            <person name="Qin X."/>
            <person name="Bachman B."/>
            <person name="Battles P."/>
            <person name="Bell A."/>
            <person name="Bess C."/>
            <person name="Bickham C."/>
            <person name="Chaboub L."/>
            <person name="Chen D."/>
            <person name="Coyle M."/>
            <person name="Deiros D.R."/>
            <person name="Dinh H."/>
            <person name="Forbes L."/>
            <person name="Fowler G."/>
            <person name="Francisco L."/>
            <person name="Fu Q."/>
            <person name="Gubbala S."/>
            <person name="Hale W."/>
            <person name="Han Y."/>
            <person name="Hemphill L."/>
            <person name="Highlander S.K."/>
            <person name="Hirani K."/>
            <person name="Hogues M."/>
            <person name="Jackson L."/>
            <person name="Jakkamsetti A."/>
            <person name="Javaid M."/>
            <person name="Jiang H."/>
            <person name="Korchina V."/>
            <person name="Kovar C."/>
            <person name="Lara F."/>
            <person name="Lee S."/>
            <person name="Mata R."/>
            <person name="Mathew T."/>
            <person name="Moen C."/>
            <person name="Morales K."/>
            <person name="Munidasa M."/>
            <person name="Nazareth L."/>
            <person name="Ngo R."/>
            <person name="Nguyen L."/>
            <person name="Okwuonu G."/>
            <person name="Ongeri F."/>
            <person name="Patil S."/>
            <person name="Petrosino J."/>
            <person name="Pham C."/>
            <person name="Pham P."/>
            <person name="Pu L.-L."/>
            <person name="Puazo M."/>
            <person name="Raj R."/>
            <person name="Reid J."/>
            <person name="Rouhana J."/>
            <person name="Saada N."/>
            <person name="Shang Y."/>
            <person name="Simmons D."/>
            <person name="Thornton R."/>
            <person name="Warren J."/>
            <person name="Weissenberger G."/>
            <person name="Zhang J."/>
            <person name="Zhang L."/>
            <person name="Zhou C."/>
            <person name="Zhu D."/>
            <person name="Muzny D."/>
            <person name="Worley K."/>
            <person name="Gibbs R."/>
        </authorList>
    </citation>
    <scope>NUCLEOTIDE SEQUENCE [LARGE SCALE GENOMIC DNA]</scope>
    <source>
        <strain evidence="2 3">ATCC 49030</strain>
    </source>
</reference>
<dbReference type="GO" id="GO:0016787">
    <property type="term" value="F:hydrolase activity"/>
    <property type="evidence" value="ECO:0007669"/>
    <property type="project" value="UniProtKB-KW"/>
</dbReference>
<dbReference type="Gene3D" id="3.20.20.140">
    <property type="entry name" value="Metal-dependent hydrolases"/>
    <property type="match status" value="1"/>
</dbReference>
<proteinExistence type="predicted"/>
<dbReference type="InterPro" id="IPR006680">
    <property type="entry name" value="Amidohydro-rel"/>
</dbReference>
<evidence type="ECO:0000313" key="2">
    <source>
        <dbReference type="EMBL" id="EFG46953.1"/>
    </source>
</evidence>
<dbReference type="EMBL" id="ADNU01000048">
    <property type="protein sequence ID" value="EFG46953.1"/>
    <property type="molecule type" value="Genomic_DNA"/>
</dbReference>
<dbReference type="Pfam" id="PF04909">
    <property type="entry name" value="Amidohydro_2"/>
    <property type="match status" value="1"/>
</dbReference>
<dbReference type="eggNOG" id="COG3618">
    <property type="taxonomic scope" value="Bacteria"/>
</dbReference>
<keyword evidence="2" id="KW-0378">Hydrolase</keyword>
<dbReference type="STRING" id="585530.HMPREF0183_1801"/>
<dbReference type="InterPro" id="IPR052358">
    <property type="entry name" value="Aro_Compnd_Degr_Hydrolases"/>
</dbReference>
<sequence length="279" mass="30394">MWVASEEVVMTVRVFDAHLHIIDPRFPLVPNNGYVPEAFTVDDYVARTDEFVARDGACEGARAFEVAGGAVVSGSFQKFDQTYLMDALERLGPGFVGVTQVPVDVSDAEVLRLHEAGVRAVRFNVARGGSAGLPDMDRLARRVFDLAGWHAEFYIDARSLDGDLGRRIAALPKASVDHLGMHRDGLPHLLRLVESGVMVKATGFGRVELDPAQVVTAIVDVNPRALMVGTDLPSTRAQRPFTVTDFDLLCDTLDASKLDGVFWRNACEFYGVRGFQGGG</sequence>
<organism evidence="2 3">
    <name type="scientific">Brevibacterium mcbrellneri ATCC 49030</name>
    <dbReference type="NCBI Taxonomy" id="585530"/>
    <lineage>
        <taxon>Bacteria</taxon>
        <taxon>Bacillati</taxon>
        <taxon>Actinomycetota</taxon>
        <taxon>Actinomycetes</taxon>
        <taxon>Micrococcales</taxon>
        <taxon>Brevibacteriaceae</taxon>
        <taxon>Brevibacterium</taxon>
    </lineage>
</organism>
<name>D4YPE1_9MICO</name>
<feature type="domain" description="Amidohydrolase-related" evidence="1">
    <location>
        <begin position="16"/>
        <end position="271"/>
    </location>
</feature>
<dbReference type="PANTHER" id="PTHR35563">
    <property type="entry name" value="BARREL METAL-DEPENDENT HYDROLASE, PUTATIVE (AFU_ORTHOLOGUE AFUA_1G16240)-RELATED"/>
    <property type="match status" value="1"/>
</dbReference>
<keyword evidence="3" id="KW-1185">Reference proteome</keyword>
<comment type="caution">
    <text evidence="2">The sequence shown here is derived from an EMBL/GenBank/DDBJ whole genome shotgun (WGS) entry which is preliminary data.</text>
</comment>
<dbReference type="SUPFAM" id="SSF51556">
    <property type="entry name" value="Metallo-dependent hydrolases"/>
    <property type="match status" value="1"/>
</dbReference>